<accession>A0A7R9QVM2</accession>
<evidence type="ECO:0000313" key="13">
    <source>
        <dbReference type="EMBL" id="CAD7658446.1"/>
    </source>
</evidence>
<dbReference type="Gene3D" id="3.40.50.620">
    <property type="entry name" value="HUPs"/>
    <property type="match status" value="1"/>
</dbReference>
<comment type="catalytic activity">
    <reaction evidence="11">
        <text>(R)-pantoate + beta-alanine + ATP = (R)-pantothenate + AMP + diphosphate + H(+)</text>
        <dbReference type="Rhea" id="RHEA:10912"/>
        <dbReference type="ChEBI" id="CHEBI:15378"/>
        <dbReference type="ChEBI" id="CHEBI:15980"/>
        <dbReference type="ChEBI" id="CHEBI:29032"/>
        <dbReference type="ChEBI" id="CHEBI:30616"/>
        <dbReference type="ChEBI" id="CHEBI:33019"/>
        <dbReference type="ChEBI" id="CHEBI:57966"/>
        <dbReference type="ChEBI" id="CHEBI:456215"/>
        <dbReference type="EC" id="6.3.2.1"/>
    </reaction>
</comment>
<keyword evidence="8" id="KW-0067">ATP-binding</keyword>
<feature type="transmembrane region" description="Helical" evidence="12">
    <location>
        <begin position="310"/>
        <end position="331"/>
    </location>
</feature>
<keyword evidence="12" id="KW-1133">Transmembrane helix</keyword>
<dbReference type="GO" id="GO:0005829">
    <property type="term" value="C:cytosol"/>
    <property type="evidence" value="ECO:0007669"/>
    <property type="project" value="TreeGrafter"/>
</dbReference>
<evidence type="ECO:0000256" key="6">
    <source>
        <dbReference type="ARBA" id="ARBA00022655"/>
    </source>
</evidence>
<dbReference type="InterPro" id="IPR042176">
    <property type="entry name" value="Pantoate_ligase_C"/>
</dbReference>
<gene>
    <name evidence="13" type="ORF">ONB1V03_LOCUS15067</name>
</gene>
<keyword evidence="12" id="KW-0472">Membrane</keyword>
<evidence type="ECO:0000313" key="14">
    <source>
        <dbReference type="Proteomes" id="UP000728032"/>
    </source>
</evidence>
<reference evidence="13" key="1">
    <citation type="submission" date="2020-11" db="EMBL/GenBank/DDBJ databases">
        <authorList>
            <person name="Tran Van P."/>
        </authorList>
    </citation>
    <scope>NUCLEOTIDE SEQUENCE</scope>
</reference>
<organism evidence="13">
    <name type="scientific">Oppiella nova</name>
    <dbReference type="NCBI Taxonomy" id="334625"/>
    <lineage>
        <taxon>Eukaryota</taxon>
        <taxon>Metazoa</taxon>
        <taxon>Ecdysozoa</taxon>
        <taxon>Arthropoda</taxon>
        <taxon>Chelicerata</taxon>
        <taxon>Arachnida</taxon>
        <taxon>Acari</taxon>
        <taxon>Acariformes</taxon>
        <taxon>Sarcoptiformes</taxon>
        <taxon>Oribatida</taxon>
        <taxon>Brachypylina</taxon>
        <taxon>Oppioidea</taxon>
        <taxon>Oppiidae</taxon>
        <taxon>Oppiella</taxon>
    </lineage>
</organism>
<dbReference type="EMBL" id="CAJPVJ010015000">
    <property type="protein sequence ID" value="CAG2175632.1"/>
    <property type="molecule type" value="Genomic_DNA"/>
</dbReference>
<dbReference type="InterPro" id="IPR003721">
    <property type="entry name" value="Pantoate_ligase"/>
</dbReference>
<dbReference type="GO" id="GO:0005524">
    <property type="term" value="F:ATP binding"/>
    <property type="evidence" value="ECO:0007669"/>
    <property type="project" value="UniProtKB-KW"/>
</dbReference>
<keyword evidence="12" id="KW-0812">Transmembrane</keyword>
<dbReference type="GO" id="GO:0015940">
    <property type="term" value="P:pantothenate biosynthetic process"/>
    <property type="evidence" value="ECO:0007669"/>
    <property type="project" value="UniProtKB-UniPathway"/>
</dbReference>
<dbReference type="Gene3D" id="3.30.1300.10">
    <property type="entry name" value="Pantoate-beta-alanine ligase, C-terminal domain"/>
    <property type="match status" value="1"/>
</dbReference>
<dbReference type="PANTHER" id="PTHR21299">
    <property type="entry name" value="CYTIDYLATE KINASE/PANTOATE-BETA-ALANINE LIGASE"/>
    <property type="match status" value="1"/>
</dbReference>
<dbReference type="InterPro" id="IPR014729">
    <property type="entry name" value="Rossmann-like_a/b/a_fold"/>
</dbReference>
<dbReference type="HAMAP" id="MF_00158">
    <property type="entry name" value="PanC"/>
    <property type="match status" value="1"/>
</dbReference>
<dbReference type="SUPFAM" id="SSF52374">
    <property type="entry name" value="Nucleotidylyl transferase"/>
    <property type="match status" value="1"/>
</dbReference>
<evidence type="ECO:0000256" key="4">
    <source>
        <dbReference type="ARBA" id="ARBA00015647"/>
    </source>
</evidence>
<dbReference type="Proteomes" id="UP000728032">
    <property type="component" value="Unassembled WGS sequence"/>
</dbReference>
<keyword evidence="14" id="KW-1185">Reference proteome</keyword>
<dbReference type="GO" id="GO:0004592">
    <property type="term" value="F:pantoate-beta-alanine ligase activity"/>
    <property type="evidence" value="ECO:0007669"/>
    <property type="project" value="UniProtKB-EC"/>
</dbReference>
<proteinExistence type="inferred from homology"/>
<sequence length="461" mass="53228">MIIVTECSQWQEIRKTLAHKSIGLVHTMGNLHPGHISLCQRSQKDNEVTVVAIFVNQTQFNNPDDYRYYPRTLEQDKQLLHQQKVDYLFIPTYEDMYPDNYQIQVLETGEIGAHLEGEHRPGHFTGMLTIVLKHLNVIRPTHSYYGEKDYQQLMLIEKMAKALFLPVTIVGCPTIRADNGLALSSRNNRLSEESRVKAAKLPVILRDSLTVDDAFERLTDLGFKVDYVCDRWDRRLAAVWLDNVRLIDNIAHDKLGKRETSVYQPYDLGRECNGQGECVCSQITGYYEDSTNGHKCVWVPSNCSYYDYTWILATGGSVIVMLLLMITCLICRCRERTKLFNKFGKEKVFRIDNPVPIVLNPAYTGRDSMGPAPPYSQGDYNYHQDQFDEISLDDTEVEVHNPRNHFRLMSSGKIETIGEQSWSVDRRMSTPVARELRVPDLCDFEHRLPRTRKLENLNIQL</sequence>
<evidence type="ECO:0000256" key="12">
    <source>
        <dbReference type="SAM" id="Phobius"/>
    </source>
</evidence>
<name>A0A7R9QVM2_9ACAR</name>
<dbReference type="Pfam" id="PF02569">
    <property type="entry name" value="Pantoate_ligase"/>
    <property type="match status" value="1"/>
</dbReference>
<evidence type="ECO:0000256" key="2">
    <source>
        <dbReference type="ARBA" id="ARBA00009256"/>
    </source>
</evidence>
<dbReference type="OrthoDB" id="6490890at2759"/>
<keyword evidence="6" id="KW-0566">Pantothenate biosynthesis</keyword>
<evidence type="ECO:0000256" key="11">
    <source>
        <dbReference type="ARBA" id="ARBA00048258"/>
    </source>
</evidence>
<evidence type="ECO:0000256" key="8">
    <source>
        <dbReference type="ARBA" id="ARBA00022840"/>
    </source>
</evidence>
<evidence type="ECO:0000256" key="3">
    <source>
        <dbReference type="ARBA" id="ARBA00012219"/>
    </source>
</evidence>
<dbReference type="EMBL" id="OC929825">
    <property type="protein sequence ID" value="CAD7658446.1"/>
    <property type="molecule type" value="Genomic_DNA"/>
</dbReference>
<evidence type="ECO:0000256" key="10">
    <source>
        <dbReference type="ARBA" id="ARBA00032806"/>
    </source>
</evidence>
<comment type="pathway">
    <text evidence="1">Cofactor biosynthesis; (R)-pantothenate biosynthesis; (R)-pantothenate from (R)-pantoate and beta-alanine: step 1/1.</text>
</comment>
<keyword evidence="7" id="KW-0547">Nucleotide-binding</keyword>
<protein>
    <recommendedName>
        <fullName evidence="4">Pantoate--beta-alanine ligase</fullName>
        <ecNumber evidence="3">6.3.2.1</ecNumber>
    </recommendedName>
    <alternativeName>
        <fullName evidence="10">Pantoate-activating enzyme</fullName>
    </alternativeName>
    <alternativeName>
        <fullName evidence="9">Pantothenate synthetase</fullName>
    </alternativeName>
</protein>
<keyword evidence="5" id="KW-0436">Ligase</keyword>
<dbReference type="NCBIfam" id="TIGR00018">
    <property type="entry name" value="panC"/>
    <property type="match status" value="1"/>
</dbReference>
<dbReference type="AlphaFoldDB" id="A0A7R9QVM2"/>
<dbReference type="PANTHER" id="PTHR21299:SF1">
    <property type="entry name" value="PANTOATE--BETA-ALANINE LIGASE"/>
    <property type="match status" value="1"/>
</dbReference>
<evidence type="ECO:0000256" key="9">
    <source>
        <dbReference type="ARBA" id="ARBA00029902"/>
    </source>
</evidence>
<evidence type="ECO:0000256" key="5">
    <source>
        <dbReference type="ARBA" id="ARBA00022598"/>
    </source>
</evidence>
<dbReference type="UniPathway" id="UPA00028">
    <property type="reaction ID" value="UER00005"/>
</dbReference>
<dbReference type="EC" id="6.3.2.1" evidence="3"/>
<evidence type="ECO:0000256" key="7">
    <source>
        <dbReference type="ARBA" id="ARBA00022741"/>
    </source>
</evidence>
<evidence type="ECO:0000256" key="1">
    <source>
        <dbReference type="ARBA" id="ARBA00004990"/>
    </source>
</evidence>
<comment type="similarity">
    <text evidence="2">Belongs to the pantothenate synthetase family.</text>
</comment>